<accession>A0A4E9ENJ0</accession>
<evidence type="ECO:0000313" key="1">
    <source>
        <dbReference type="EMBL" id="CAG2003839.1"/>
    </source>
</evidence>
<gene>
    <name evidence="2" type="ORF">FUG_LOCUS541237</name>
    <name evidence="1" type="ORF">MDCFG202_LOCUS495124</name>
</gene>
<dbReference type="EMBL" id="CAAKMV010000182">
    <property type="protein sequence ID" value="VIO63578.1"/>
    <property type="molecule type" value="Genomic_DNA"/>
</dbReference>
<proteinExistence type="predicted"/>
<dbReference type="Proteomes" id="UP000746612">
    <property type="component" value="Unassembled WGS sequence"/>
</dbReference>
<dbReference type="EMBL" id="CAJPIJ010000178">
    <property type="protein sequence ID" value="CAG2003839.1"/>
    <property type="molecule type" value="Genomic_DNA"/>
</dbReference>
<reference evidence="1" key="2">
    <citation type="submission" date="2021-03" db="EMBL/GenBank/DDBJ databases">
        <authorList>
            <person name="Alouane T."/>
            <person name="Langin T."/>
            <person name="Bonhomme L."/>
        </authorList>
    </citation>
    <scope>NUCLEOTIDE SEQUENCE</scope>
    <source>
        <strain evidence="1">MDC_Fg202</strain>
    </source>
</reference>
<sequence length="158" mass="18144">MEYNNYPNGSNIPNAPTTNRFAKGEAYTDLRTQAGCQLYDQNAYNRLWVDEVSANGDFSMTRPAYSLSEEEQQKRLGDDIFQSENAREVTELCVRWDEFMKSIKEEERTSLFYDIKRYFTSVSTITRCSSVDIEKGKQKATPAGTATVTQGYSSQRFF</sequence>
<protein>
    <submittedName>
        <fullName evidence="2">Uncharacterized protein</fullName>
    </submittedName>
</protein>
<organism evidence="2">
    <name type="scientific">Gibberella zeae</name>
    <name type="common">Wheat head blight fungus</name>
    <name type="synonym">Fusarium graminearum</name>
    <dbReference type="NCBI Taxonomy" id="5518"/>
    <lineage>
        <taxon>Eukaryota</taxon>
        <taxon>Fungi</taxon>
        <taxon>Dikarya</taxon>
        <taxon>Ascomycota</taxon>
        <taxon>Pezizomycotina</taxon>
        <taxon>Sordariomycetes</taxon>
        <taxon>Hypocreomycetidae</taxon>
        <taxon>Hypocreales</taxon>
        <taxon>Nectriaceae</taxon>
        <taxon>Fusarium</taxon>
    </lineage>
</organism>
<evidence type="ECO:0000313" key="2">
    <source>
        <dbReference type="EMBL" id="VIO63578.1"/>
    </source>
</evidence>
<name>A0A4E9ENJ0_GIBZA</name>
<dbReference type="AlphaFoldDB" id="A0A4E9ENJ0"/>
<reference evidence="2" key="1">
    <citation type="submission" date="2019-04" db="EMBL/GenBank/DDBJ databases">
        <authorList>
            <person name="Melise S."/>
            <person name="Noan J."/>
            <person name="Okalmin O."/>
        </authorList>
    </citation>
    <scope>NUCLEOTIDE SEQUENCE</scope>
    <source>
        <strain evidence="2">FN9</strain>
    </source>
</reference>